<evidence type="ECO:0000313" key="8">
    <source>
        <dbReference type="Proteomes" id="UP000035301"/>
    </source>
</evidence>
<name>A0A0H1R4B0_9EURY</name>
<evidence type="ECO:0000256" key="1">
    <source>
        <dbReference type="ARBA" id="ARBA00001916"/>
    </source>
</evidence>
<dbReference type="Gene3D" id="3.30.160.40">
    <property type="entry name" value="Porphobilinogen deaminase, C-terminal domain"/>
    <property type="match status" value="1"/>
</dbReference>
<dbReference type="FunFam" id="3.40.190.10:FF:000005">
    <property type="entry name" value="Porphobilinogen deaminase"/>
    <property type="match status" value="1"/>
</dbReference>
<evidence type="ECO:0000313" key="7">
    <source>
        <dbReference type="EMBL" id="KLK87567.1"/>
    </source>
</evidence>
<evidence type="ECO:0000256" key="2">
    <source>
        <dbReference type="ARBA" id="ARBA00005638"/>
    </source>
</evidence>
<dbReference type="PATRIC" id="fig|1550566.3.peg.2106"/>
<evidence type="ECO:0000256" key="5">
    <source>
        <dbReference type="NCBIfam" id="TIGR00212"/>
    </source>
</evidence>
<evidence type="ECO:0000256" key="4">
    <source>
        <dbReference type="ARBA" id="ARBA00023244"/>
    </source>
</evidence>
<dbReference type="Proteomes" id="UP000035301">
    <property type="component" value="Unassembled WGS sequence"/>
</dbReference>
<organism evidence="7 8">
    <name type="scientific">Methanoculleus sediminis</name>
    <dbReference type="NCBI Taxonomy" id="1550566"/>
    <lineage>
        <taxon>Archaea</taxon>
        <taxon>Methanobacteriati</taxon>
        <taxon>Methanobacteriota</taxon>
        <taxon>Stenosarchaea group</taxon>
        <taxon>Methanomicrobia</taxon>
        <taxon>Methanomicrobiales</taxon>
        <taxon>Methanomicrobiaceae</taxon>
        <taxon>Methanoculleus</taxon>
    </lineage>
</organism>
<accession>A0A0H1R4B0</accession>
<dbReference type="InterPro" id="IPR036803">
    <property type="entry name" value="Porphobilinogen_deaminase_C_sf"/>
</dbReference>
<protein>
    <recommendedName>
        <fullName evidence="5">Hydroxymethylbilane synthase</fullName>
        <ecNumber evidence="5">2.5.1.61</ecNumber>
    </recommendedName>
</protein>
<dbReference type="GO" id="GO:0004418">
    <property type="term" value="F:hydroxymethylbilane synthase activity"/>
    <property type="evidence" value="ECO:0007669"/>
    <property type="project" value="UniProtKB-UniRule"/>
</dbReference>
<dbReference type="PANTHER" id="PTHR11557">
    <property type="entry name" value="PORPHOBILINOGEN DEAMINASE"/>
    <property type="match status" value="1"/>
</dbReference>
<evidence type="ECO:0000259" key="6">
    <source>
        <dbReference type="Pfam" id="PF01379"/>
    </source>
</evidence>
<gene>
    <name evidence="7" type="ORF">SZ63_09685</name>
</gene>
<reference evidence="7 8" key="1">
    <citation type="journal article" date="2015" name="Int. J. Syst. Evol. Microbiol.">
        <title>Methanoculleus sediminis sp. nov., a methanogen from sediments near a submarine mud volcano.</title>
        <authorList>
            <person name="Chen S.C."/>
            <person name="Chen M.F."/>
            <person name="Lai M.C."/>
            <person name="Weng C.Y."/>
            <person name="Wu S.Y."/>
            <person name="Lin S."/>
            <person name="Yang T.F."/>
            <person name="Chen P.C."/>
        </authorList>
    </citation>
    <scope>NUCLEOTIDE SEQUENCE [LARGE SCALE GENOMIC DNA]</scope>
    <source>
        <strain evidence="7 8">S3Fa</strain>
    </source>
</reference>
<keyword evidence="8" id="KW-1185">Reference proteome</keyword>
<dbReference type="RefSeq" id="WP_048184776.1">
    <property type="nucleotide sequence ID" value="NZ_JXOJ01000005.1"/>
</dbReference>
<feature type="domain" description="Porphobilinogen deaminase N-terminal" evidence="6">
    <location>
        <begin position="3"/>
        <end position="197"/>
    </location>
</feature>
<dbReference type="Gene3D" id="3.40.190.10">
    <property type="entry name" value="Periplasmic binding protein-like II"/>
    <property type="match status" value="2"/>
</dbReference>
<dbReference type="EC" id="2.5.1.61" evidence="5"/>
<dbReference type="PRINTS" id="PR00151">
    <property type="entry name" value="PORPHBDMNASE"/>
</dbReference>
<dbReference type="SUPFAM" id="SSF53850">
    <property type="entry name" value="Periplasmic binding protein-like II"/>
    <property type="match status" value="1"/>
</dbReference>
<dbReference type="PANTHER" id="PTHR11557:SF0">
    <property type="entry name" value="PORPHOBILINOGEN DEAMINASE"/>
    <property type="match status" value="1"/>
</dbReference>
<dbReference type="Pfam" id="PF01379">
    <property type="entry name" value="Porphobil_deam"/>
    <property type="match status" value="1"/>
</dbReference>
<dbReference type="NCBIfam" id="TIGR00212">
    <property type="entry name" value="hemC"/>
    <property type="match status" value="1"/>
</dbReference>
<dbReference type="STRING" id="1550566.SZ63_09685"/>
<proteinExistence type="inferred from homology"/>
<dbReference type="GO" id="GO:0006783">
    <property type="term" value="P:heme biosynthetic process"/>
    <property type="evidence" value="ECO:0007669"/>
    <property type="project" value="TreeGrafter"/>
</dbReference>
<dbReference type="SUPFAM" id="SSF54782">
    <property type="entry name" value="Porphobilinogen deaminase (hydroxymethylbilane synthase), C-terminal domain"/>
    <property type="match status" value="1"/>
</dbReference>
<dbReference type="AlphaFoldDB" id="A0A0H1R4B0"/>
<comment type="similarity">
    <text evidence="2">Belongs to the HMBS family.</text>
</comment>
<dbReference type="PIRSF" id="PIRSF001438">
    <property type="entry name" value="4pyrrol_synth_OHMeBilane_synth"/>
    <property type="match status" value="1"/>
</dbReference>
<dbReference type="EMBL" id="JXOJ01000005">
    <property type="protein sequence ID" value="KLK87567.1"/>
    <property type="molecule type" value="Genomic_DNA"/>
</dbReference>
<evidence type="ECO:0000256" key="3">
    <source>
        <dbReference type="ARBA" id="ARBA00022679"/>
    </source>
</evidence>
<sequence>MSLRIGTRGSALALAQTNKVVGILADRGIETEVVTIATEGDAATGVPLHAIGGQGVFVRALDDAILRGEIDAAVHSMKDIPAARPAGLTCSAVLERDSPADFLVHECPLEAVSVIGSSSTRRRAQLLRDAPALEVKQLRGNVDTRIRKLREGQYDAIVLAEAGLERLGLTLPGEALPTDRFVPSPNQGTIAVVCRDDPAVAGAFAPLDHAQTRLDVDIERAVMEEVGGGCFTPQGIYCRGGDLIAEVLALDGSRWERIERHVATVGEAREWGRALRVQAATLIREAHAALGVKP</sequence>
<dbReference type="InterPro" id="IPR022417">
    <property type="entry name" value="Porphobilin_deaminase_N"/>
</dbReference>
<dbReference type="GO" id="GO:0005737">
    <property type="term" value="C:cytoplasm"/>
    <property type="evidence" value="ECO:0007669"/>
    <property type="project" value="UniProtKB-UniRule"/>
</dbReference>
<keyword evidence="3" id="KW-0808">Transferase</keyword>
<dbReference type="OrthoDB" id="8042at2157"/>
<comment type="caution">
    <text evidence="7">The sequence shown here is derived from an EMBL/GenBank/DDBJ whole genome shotgun (WGS) entry which is preliminary data.</text>
</comment>
<keyword evidence="4" id="KW-0627">Porphyrin biosynthesis</keyword>
<dbReference type="InterPro" id="IPR000860">
    <property type="entry name" value="HemC"/>
</dbReference>
<comment type="cofactor">
    <cofactor evidence="1">
        <name>dipyrromethane</name>
        <dbReference type="ChEBI" id="CHEBI:60342"/>
    </cofactor>
</comment>